<feature type="compositionally biased region" description="Low complexity" evidence="1">
    <location>
        <begin position="288"/>
        <end position="309"/>
    </location>
</feature>
<feature type="region of interest" description="Disordered" evidence="1">
    <location>
        <begin position="1"/>
        <end position="189"/>
    </location>
</feature>
<sequence>MPSYFRSLFGGGSSSKSQSRSNSTPAPIYATPSAAGSKAGLATPQMQRSYSHTARSTTPSPLRYATSTDTRTVYGYGKRPTVAQPTPEPRPHAVRRASYKTPETPRPALYTPSVQYATPPSSRSNSSSSLYPGGPGVPRSSSSDAGHYGHSRPPLRQNHTWHPTGTAGSSSSYGSRGRSSSQSSLYQQTRSTTLHMHPLLAHTRLHRAPIMYDVSFTPSARTVLDRATRSAIPSHTLSEPATDPPTPAGARIVLHSHKFPWPVVVMASHHHAPTSSESRSRRARFTVGGSSSSSRRPSTSGSESGHSTGSSITNLDVLYAVHTTLMVPITPEEWEALGHGSKAQQKVTRAYERRCQRMGGGWEGGVRRIDWLGEKTWLIGVEVDKAAGYGGAGKLVFGKA</sequence>
<feature type="domain" description="DUF6699" evidence="2">
    <location>
        <begin position="210"/>
        <end position="383"/>
    </location>
</feature>
<evidence type="ECO:0000259" key="2">
    <source>
        <dbReference type="Pfam" id="PF20415"/>
    </source>
</evidence>
<gene>
    <name evidence="3" type="ORF">PYCCODRAFT_1465497</name>
</gene>
<feature type="region of interest" description="Disordered" evidence="1">
    <location>
        <begin position="231"/>
        <end position="250"/>
    </location>
</feature>
<dbReference type="EMBL" id="KZ084094">
    <property type="protein sequence ID" value="OSD05055.1"/>
    <property type="molecule type" value="Genomic_DNA"/>
</dbReference>
<evidence type="ECO:0000313" key="3">
    <source>
        <dbReference type="EMBL" id="OSD05055.1"/>
    </source>
</evidence>
<dbReference type="Proteomes" id="UP000193067">
    <property type="component" value="Unassembled WGS sequence"/>
</dbReference>
<accession>A0A1Y2IV81</accession>
<dbReference type="AlphaFoldDB" id="A0A1Y2IV81"/>
<evidence type="ECO:0000313" key="4">
    <source>
        <dbReference type="Proteomes" id="UP000193067"/>
    </source>
</evidence>
<feature type="compositionally biased region" description="Low complexity" evidence="1">
    <location>
        <begin position="119"/>
        <end position="143"/>
    </location>
</feature>
<organism evidence="3 4">
    <name type="scientific">Trametes coccinea (strain BRFM310)</name>
    <name type="common">Pycnoporus coccineus</name>
    <dbReference type="NCBI Taxonomy" id="1353009"/>
    <lineage>
        <taxon>Eukaryota</taxon>
        <taxon>Fungi</taxon>
        <taxon>Dikarya</taxon>
        <taxon>Basidiomycota</taxon>
        <taxon>Agaricomycotina</taxon>
        <taxon>Agaricomycetes</taxon>
        <taxon>Polyporales</taxon>
        <taxon>Polyporaceae</taxon>
        <taxon>Trametes</taxon>
    </lineage>
</organism>
<feature type="compositionally biased region" description="Polar residues" evidence="1">
    <location>
        <begin position="157"/>
        <end position="167"/>
    </location>
</feature>
<evidence type="ECO:0000256" key="1">
    <source>
        <dbReference type="SAM" id="MobiDB-lite"/>
    </source>
</evidence>
<keyword evidence="4" id="KW-1185">Reference proteome</keyword>
<protein>
    <recommendedName>
        <fullName evidence="2">DUF6699 domain-containing protein</fullName>
    </recommendedName>
</protein>
<dbReference type="InterPro" id="IPR046522">
    <property type="entry name" value="DUF6699"/>
</dbReference>
<feature type="compositionally biased region" description="Low complexity" evidence="1">
    <location>
        <begin position="168"/>
        <end position="189"/>
    </location>
</feature>
<dbReference type="Pfam" id="PF20415">
    <property type="entry name" value="DUF6699"/>
    <property type="match status" value="1"/>
</dbReference>
<dbReference type="OrthoDB" id="3242468at2759"/>
<feature type="compositionally biased region" description="Polar residues" evidence="1">
    <location>
        <begin position="44"/>
        <end position="71"/>
    </location>
</feature>
<reference evidence="3 4" key="1">
    <citation type="journal article" date="2015" name="Biotechnol. Biofuels">
        <title>Enhanced degradation of softwood versus hardwood by the white-rot fungus Pycnoporus coccineus.</title>
        <authorList>
            <person name="Couturier M."/>
            <person name="Navarro D."/>
            <person name="Chevret D."/>
            <person name="Henrissat B."/>
            <person name="Piumi F."/>
            <person name="Ruiz-Duenas F.J."/>
            <person name="Martinez A.T."/>
            <person name="Grigoriev I.V."/>
            <person name="Riley R."/>
            <person name="Lipzen A."/>
            <person name="Berrin J.G."/>
            <person name="Master E.R."/>
            <person name="Rosso M.N."/>
        </authorList>
    </citation>
    <scope>NUCLEOTIDE SEQUENCE [LARGE SCALE GENOMIC DNA]</scope>
    <source>
        <strain evidence="3 4">BRFM310</strain>
    </source>
</reference>
<feature type="region of interest" description="Disordered" evidence="1">
    <location>
        <begin position="271"/>
        <end position="309"/>
    </location>
</feature>
<name>A0A1Y2IV81_TRAC3</name>
<feature type="compositionally biased region" description="Low complexity" evidence="1">
    <location>
        <begin position="1"/>
        <end position="23"/>
    </location>
</feature>
<proteinExistence type="predicted"/>